<organism evidence="6 7">
    <name type="scientific">Rotaria sordida</name>
    <dbReference type="NCBI Taxonomy" id="392033"/>
    <lineage>
        <taxon>Eukaryota</taxon>
        <taxon>Metazoa</taxon>
        <taxon>Spiralia</taxon>
        <taxon>Gnathifera</taxon>
        <taxon>Rotifera</taxon>
        <taxon>Eurotatoria</taxon>
        <taxon>Bdelloidea</taxon>
        <taxon>Philodinida</taxon>
        <taxon>Philodinidae</taxon>
        <taxon>Rotaria</taxon>
    </lineage>
</organism>
<evidence type="ECO:0000256" key="2">
    <source>
        <dbReference type="ARBA" id="ARBA00022786"/>
    </source>
</evidence>
<evidence type="ECO:0000313" key="7">
    <source>
        <dbReference type="Proteomes" id="UP000663889"/>
    </source>
</evidence>
<dbReference type="InterPro" id="IPR059120">
    <property type="entry name" value="Cullin-like_AB"/>
</dbReference>
<dbReference type="GO" id="GO:0006511">
    <property type="term" value="P:ubiquitin-dependent protein catabolic process"/>
    <property type="evidence" value="ECO:0007669"/>
    <property type="project" value="InterPro"/>
</dbReference>
<evidence type="ECO:0000313" key="6">
    <source>
        <dbReference type="EMBL" id="CAF1098278.1"/>
    </source>
</evidence>
<dbReference type="Proteomes" id="UP000663889">
    <property type="component" value="Unassembled WGS sequence"/>
</dbReference>
<dbReference type="SUPFAM" id="SSF46785">
    <property type="entry name" value="Winged helix' DNA-binding domain"/>
    <property type="match status" value="1"/>
</dbReference>
<protein>
    <recommendedName>
        <fullName evidence="5">Cullin family profile domain-containing protein</fullName>
    </recommendedName>
</protein>
<dbReference type="EMBL" id="CAJNOU010000833">
    <property type="protein sequence ID" value="CAF1098278.1"/>
    <property type="molecule type" value="Genomic_DNA"/>
</dbReference>
<dbReference type="AlphaFoldDB" id="A0A814P2W4"/>
<sequence length="1097" mass="130522">MYNVAANDTSNEILIKLFHDIDRIFSYQTCDINSIIELYTRVYNYCTSASARLAEFRLLETATGRRKYLLKATLPSGSSGRAGGELYYYFESYLINYLKNLLQMNNNISREYLLQFYTDQWNKYKFSSNLLKPIFSYLNREWVQFALNSGYNSIHETFTLSMLLWREIMWKSLKDKLTDICFDLIKSYYDNQVADIKLIFILIESYLAIDFPDKMFIWLNDKEITILNEKLYENYFEKPFLQNTEEFYRSKAIFDLENISVIEYLEKFTPYINKDMELIYSYLPSSTQEQLIKLIYEIFLKDHLDIIQNHIDKLIHEENIQDLDMIYKIVKQIPIIKNQIIEIIENYFYQTGIKTIEYLRETANNDLNVYIETIFDIHKKFLKLIQQASNDEQSFTTALNKVCSQFIYYNRMTYIANDIKESLDLLVKYFDTILTEGNKSIEKINLEKFNQIMIFLNYIEDENFLENFYKEILRKLLFDQLTISNNNKESIVSLESDSEDILRFYTNLWDKYEISSKTLSQKKKMNEISIMAIKIWQKYVFHRLNKHIIKACLDLIKCEHNNEVINTHLIGRVIQSYVTLGFGEDTKNNTNNNNDNNNRMTSPALTIYKDYFEIEFLKDTEEFYRLESVTFLVNNSVTEYLKKVAQRLDEEVHRTQSYLHSSTLQILIENLEEILIHDQIQLIYAEAKILLHSESHQDLALLFRLVNRIPNVTIELNKIVENHIYNMGINTIEHVSETAINDPRVYIETIINIHKKFLKLIQNAFNNEKSFTTALDTACSKFINNNTITQTAGITTKSSELLARYCDVLLRRGNKTVEETDLEEKFNEIMVVLNYIEDKDHFLKLYQKLLSKRLLHQLIILNEYEGLIISKLKQIYTYEYTTTVERMYQDIIISKTLMSEYEKFCKNPHMTDLVNFSAIILNSKSWPFLIPSNLILPIELKSTFNSFIDFYTDRHHRRKLTWVHQHSKGELQTFFTSQKYTLQVSIYQMVILLLFNKTLNWKVKQIQDETQIKSELLRQILSGLLKSKILIFKEISEYEYLNESDIKENYSIRLATDFISFYFKPEVCLIKKCIDILIEKEYLKRDSNENDVLHYLN</sequence>
<dbReference type="PROSITE" id="PS50069">
    <property type="entry name" value="CULLIN_2"/>
    <property type="match status" value="2"/>
</dbReference>
<dbReference type="GO" id="GO:0031625">
    <property type="term" value="F:ubiquitin protein ligase binding"/>
    <property type="evidence" value="ECO:0007669"/>
    <property type="project" value="InterPro"/>
</dbReference>
<feature type="domain" description="Cullin family profile" evidence="5">
    <location>
        <begin position="797"/>
        <end position="1025"/>
    </location>
</feature>
<dbReference type="InterPro" id="IPR036388">
    <property type="entry name" value="WH-like_DNA-bd_sf"/>
</dbReference>
<comment type="similarity">
    <text evidence="1 3 4">Belongs to the cullin family.</text>
</comment>
<dbReference type="Gene3D" id="1.20.1310.10">
    <property type="entry name" value="Cullin Repeats"/>
    <property type="match status" value="7"/>
</dbReference>
<dbReference type="FunFam" id="1.20.1310.10:FF:000001">
    <property type="entry name" value="Cullin 3"/>
    <property type="match status" value="1"/>
</dbReference>
<dbReference type="InterPro" id="IPR036390">
    <property type="entry name" value="WH_DNA-bd_sf"/>
</dbReference>
<reference evidence="6" key="1">
    <citation type="submission" date="2021-02" db="EMBL/GenBank/DDBJ databases">
        <authorList>
            <person name="Nowell W R."/>
        </authorList>
    </citation>
    <scope>NUCLEOTIDE SEQUENCE</scope>
</reference>
<dbReference type="Pfam" id="PF26557">
    <property type="entry name" value="Cullin_AB"/>
    <property type="match status" value="1"/>
</dbReference>
<proteinExistence type="inferred from homology"/>
<dbReference type="Pfam" id="PF00888">
    <property type="entry name" value="Cullin"/>
    <property type="match status" value="1"/>
</dbReference>
<feature type="domain" description="Cullin family profile" evidence="5">
    <location>
        <begin position="421"/>
        <end position="493"/>
    </location>
</feature>
<dbReference type="InterPro" id="IPR001373">
    <property type="entry name" value="Cullin_N"/>
</dbReference>
<dbReference type="InterPro" id="IPR016158">
    <property type="entry name" value="Cullin_homology"/>
</dbReference>
<dbReference type="Gene3D" id="4.10.1030.10">
    <property type="entry name" value="Ring Box Chain A, domain 5"/>
    <property type="match status" value="1"/>
</dbReference>
<evidence type="ECO:0000256" key="1">
    <source>
        <dbReference type="ARBA" id="ARBA00006019"/>
    </source>
</evidence>
<dbReference type="InterPro" id="IPR036317">
    <property type="entry name" value="Cullin_homology_sf"/>
</dbReference>
<dbReference type="InterPro" id="IPR045093">
    <property type="entry name" value="Cullin"/>
</dbReference>
<dbReference type="SUPFAM" id="SSF74788">
    <property type="entry name" value="Cullin repeat-like"/>
    <property type="match status" value="2"/>
</dbReference>
<dbReference type="SUPFAM" id="SSF75632">
    <property type="entry name" value="Cullin homology domain"/>
    <property type="match status" value="2"/>
</dbReference>
<dbReference type="InterPro" id="IPR016159">
    <property type="entry name" value="Cullin_repeat-like_dom_sf"/>
</dbReference>
<evidence type="ECO:0000259" key="5">
    <source>
        <dbReference type="PROSITE" id="PS50069"/>
    </source>
</evidence>
<dbReference type="PANTHER" id="PTHR11932">
    <property type="entry name" value="CULLIN"/>
    <property type="match status" value="1"/>
</dbReference>
<evidence type="ECO:0000256" key="4">
    <source>
        <dbReference type="RuleBase" id="RU003829"/>
    </source>
</evidence>
<evidence type="ECO:0000256" key="3">
    <source>
        <dbReference type="PROSITE-ProRule" id="PRU00330"/>
    </source>
</evidence>
<dbReference type="SMART" id="SM00182">
    <property type="entry name" value="CULLIN"/>
    <property type="match status" value="1"/>
</dbReference>
<accession>A0A814P2W4</accession>
<dbReference type="FunFam" id="1.20.1310.10:FF:000019">
    <property type="entry name" value="Cullin 1"/>
    <property type="match status" value="1"/>
</dbReference>
<dbReference type="Gene3D" id="1.10.10.10">
    <property type="entry name" value="Winged helix-like DNA-binding domain superfamily/Winged helix DNA-binding domain"/>
    <property type="match status" value="2"/>
</dbReference>
<gene>
    <name evidence="6" type="ORF">SEV965_LOCUS15733</name>
</gene>
<comment type="caution">
    <text evidence="6">The sequence shown here is derived from an EMBL/GenBank/DDBJ whole genome shotgun (WGS) entry which is preliminary data.</text>
</comment>
<name>A0A814P2W4_9BILA</name>
<keyword evidence="2" id="KW-0833">Ubl conjugation pathway</keyword>